<reference evidence="2" key="1">
    <citation type="journal article" date="2021" name="Proc. Natl. Acad. Sci. U.S.A.">
        <title>A Catalog of Tens of Thousands of Viruses from Human Metagenomes Reveals Hidden Associations with Chronic Diseases.</title>
        <authorList>
            <person name="Tisza M.J."/>
            <person name="Buck C.B."/>
        </authorList>
    </citation>
    <scope>NUCLEOTIDE SEQUENCE</scope>
    <source>
        <strain evidence="2">CtZgu8</strain>
    </source>
</reference>
<feature type="compositionally biased region" description="Basic residues" evidence="1">
    <location>
        <begin position="15"/>
        <end position="33"/>
    </location>
</feature>
<accession>A0A8S5SLN5</accession>
<feature type="region of interest" description="Disordered" evidence="1">
    <location>
        <begin position="1"/>
        <end position="40"/>
    </location>
</feature>
<protein>
    <submittedName>
        <fullName evidence="2">Uncharacterized protein</fullName>
    </submittedName>
</protein>
<proteinExistence type="predicted"/>
<organism evidence="2">
    <name type="scientific">Siphoviridae sp. ctZgu8</name>
    <dbReference type="NCBI Taxonomy" id="2827893"/>
    <lineage>
        <taxon>Viruses</taxon>
        <taxon>Duplodnaviria</taxon>
        <taxon>Heunggongvirae</taxon>
        <taxon>Uroviricota</taxon>
        <taxon>Caudoviricetes</taxon>
    </lineage>
</organism>
<evidence type="ECO:0000256" key="1">
    <source>
        <dbReference type="SAM" id="MobiDB-lite"/>
    </source>
</evidence>
<evidence type="ECO:0000313" key="2">
    <source>
        <dbReference type="EMBL" id="DAF51575.1"/>
    </source>
</evidence>
<name>A0A8S5SLN5_9CAUD</name>
<dbReference type="EMBL" id="BK032617">
    <property type="protein sequence ID" value="DAF51575.1"/>
    <property type="molecule type" value="Genomic_DNA"/>
</dbReference>
<sequence>MIRLRSRWQETRRTAGIRRPRYGNRRPIVRRRTAPTGRPE</sequence>